<accession>A0A0F9FUA1</accession>
<dbReference type="AlphaFoldDB" id="A0A0F9FUA1"/>
<keyword evidence="1" id="KW-0472">Membrane</keyword>
<gene>
    <name evidence="2" type="ORF">LCGC14_1990700</name>
</gene>
<keyword evidence="1" id="KW-1133">Transmembrane helix</keyword>
<sequence length="34" mass="3386">MTAGEAWFVTIILALVLVLGTGAVEVAARVVTGG</sequence>
<protein>
    <submittedName>
        <fullName evidence="2">Uncharacterized protein</fullName>
    </submittedName>
</protein>
<reference evidence="2" key="1">
    <citation type="journal article" date="2015" name="Nature">
        <title>Complex archaea that bridge the gap between prokaryotes and eukaryotes.</title>
        <authorList>
            <person name="Spang A."/>
            <person name="Saw J.H."/>
            <person name="Jorgensen S.L."/>
            <person name="Zaremba-Niedzwiedzka K."/>
            <person name="Martijn J."/>
            <person name="Lind A.E."/>
            <person name="van Eijk R."/>
            <person name="Schleper C."/>
            <person name="Guy L."/>
            <person name="Ettema T.J."/>
        </authorList>
    </citation>
    <scope>NUCLEOTIDE SEQUENCE</scope>
</reference>
<proteinExistence type="predicted"/>
<evidence type="ECO:0000256" key="1">
    <source>
        <dbReference type="SAM" id="Phobius"/>
    </source>
</evidence>
<dbReference type="EMBL" id="LAZR01022446">
    <property type="protein sequence ID" value="KKL81851.1"/>
    <property type="molecule type" value="Genomic_DNA"/>
</dbReference>
<name>A0A0F9FUA1_9ZZZZ</name>
<feature type="transmembrane region" description="Helical" evidence="1">
    <location>
        <begin position="6"/>
        <end position="28"/>
    </location>
</feature>
<comment type="caution">
    <text evidence="2">The sequence shown here is derived from an EMBL/GenBank/DDBJ whole genome shotgun (WGS) entry which is preliminary data.</text>
</comment>
<organism evidence="2">
    <name type="scientific">marine sediment metagenome</name>
    <dbReference type="NCBI Taxonomy" id="412755"/>
    <lineage>
        <taxon>unclassified sequences</taxon>
        <taxon>metagenomes</taxon>
        <taxon>ecological metagenomes</taxon>
    </lineage>
</organism>
<evidence type="ECO:0000313" key="2">
    <source>
        <dbReference type="EMBL" id="KKL81851.1"/>
    </source>
</evidence>
<keyword evidence="1" id="KW-0812">Transmembrane</keyword>